<evidence type="ECO:0000256" key="1">
    <source>
        <dbReference type="SAM" id="MobiDB-lite"/>
    </source>
</evidence>
<evidence type="ECO:0000313" key="3">
    <source>
        <dbReference type="EMBL" id="MFC3673132.1"/>
    </source>
</evidence>
<dbReference type="Proteomes" id="UP001595683">
    <property type="component" value="Unassembled WGS sequence"/>
</dbReference>
<keyword evidence="4" id="KW-1185">Reference proteome</keyword>
<proteinExistence type="predicted"/>
<keyword evidence="2" id="KW-0732">Signal</keyword>
<accession>A0ABV7V836</accession>
<dbReference type="EMBL" id="JBHRYE010000038">
    <property type="protein sequence ID" value="MFC3673132.1"/>
    <property type="molecule type" value="Genomic_DNA"/>
</dbReference>
<reference evidence="4" key="1">
    <citation type="journal article" date="2019" name="Int. J. Syst. Evol. Microbiol.">
        <title>The Global Catalogue of Microorganisms (GCM) 10K type strain sequencing project: providing services to taxonomists for standard genome sequencing and annotation.</title>
        <authorList>
            <consortium name="The Broad Institute Genomics Platform"/>
            <consortium name="The Broad Institute Genome Sequencing Center for Infectious Disease"/>
            <person name="Wu L."/>
            <person name="Ma J."/>
        </authorList>
    </citation>
    <scope>NUCLEOTIDE SEQUENCE [LARGE SCALE GENOMIC DNA]</scope>
    <source>
        <strain evidence="4">KCTC 42224</strain>
    </source>
</reference>
<feature type="region of interest" description="Disordered" evidence="1">
    <location>
        <begin position="196"/>
        <end position="219"/>
    </location>
</feature>
<feature type="compositionally biased region" description="Low complexity" evidence="1">
    <location>
        <begin position="196"/>
        <end position="208"/>
    </location>
</feature>
<dbReference type="RefSeq" id="WP_191322945.1">
    <property type="nucleotide sequence ID" value="NZ_BMZP01000002.1"/>
</dbReference>
<sequence length="258" mass="26519">MLLRASGAVIALALLAPQPALAQPAGGRVRMIANPSALIGVDIATAQAMRAKGAREGLAGSMAGGAEVVVPPRQAAEPLLRRKEGAPLHPHQPDAAWIACDGSYGITRGRWTDGAQSGGQSGGWYATVWQRHPKKGYYQWRLTLEGAAASLPDAPEFLVGLVADCPARAGPGGGDDRPPAKPAKNAPVVQRALAGPIPADDAPAGSDSQTAQSNDGSLAWRATVRADGSRAFRAWQWKDGAMAEIVHLDAPASPGQGG</sequence>
<evidence type="ECO:0000313" key="4">
    <source>
        <dbReference type="Proteomes" id="UP001595683"/>
    </source>
</evidence>
<gene>
    <name evidence="3" type="ORF">ACFOOT_17060</name>
</gene>
<feature type="signal peptide" evidence="2">
    <location>
        <begin position="1"/>
        <end position="22"/>
    </location>
</feature>
<name>A0ABV7V836_9SPHN</name>
<evidence type="ECO:0000256" key="2">
    <source>
        <dbReference type="SAM" id="SignalP"/>
    </source>
</evidence>
<comment type="caution">
    <text evidence="3">The sequence shown here is derived from an EMBL/GenBank/DDBJ whole genome shotgun (WGS) entry which is preliminary data.</text>
</comment>
<protein>
    <submittedName>
        <fullName evidence="3">Uncharacterized protein</fullName>
    </submittedName>
</protein>
<feature type="chain" id="PRO_5046752377" evidence="2">
    <location>
        <begin position="23"/>
        <end position="258"/>
    </location>
</feature>
<organism evidence="3 4">
    <name type="scientific">Novosphingobium pokkalii</name>
    <dbReference type="NCBI Taxonomy" id="1770194"/>
    <lineage>
        <taxon>Bacteria</taxon>
        <taxon>Pseudomonadati</taxon>
        <taxon>Pseudomonadota</taxon>
        <taxon>Alphaproteobacteria</taxon>
        <taxon>Sphingomonadales</taxon>
        <taxon>Sphingomonadaceae</taxon>
        <taxon>Novosphingobium</taxon>
    </lineage>
</organism>